<dbReference type="AlphaFoldDB" id="A0A919QMC7"/>
<evidence type="ECO:0000256" key="1">
    <source>
        <dbReference type="SAM" id="SignalP"/>
    </source>
</evidence>
<dbReference type="PROSITE" id="PS51257">
    <property type="entry name" value="PROKAR_LIPOPROTEIN"/>
    <property type="match status" value="1"/>
</dbReference>
<dbReference type="Proteomes" id="UP000640052">
    <property type="component" value="Unassembled WGS sequence"/>
</dbReference>
<accession>A0A919QMC7</accession>
<dbReference type="RefSeq" id="WP_204045401.1">
    <property type="nucleotide sequence ID" value="NZ_BOOA01000095.1"/>
</dbReference>
<name>A0A919QMC7_9ACTN</name>
<keyword evidence="1" id="KW-0732">Signal</keyword>
<evidence type="ECO:0008006" key="4">
    <source>
        <dbReference type="Google" id="ProtNLM"/>
    </source>
</evidence>
<comment type="caution">
    <text evidence="2">The sequence shown here is derived from an EMBL/GenBank/DDBJ whole genome shotgun (WGS) entry which is preliminary data.</text>
</comment>
<sequence>MRKLVACVALGLLTSCGYGVAQRVAPSFAEMEQVVGTAAPDDGTTAHPQKIGKIEFRDIYREGDRVHFQVGEAVTGVDPYGYVWSPTHAPIDDTNPSVASSFEHIQGPWYHWTDEY</sequence>
<feature type="chain" id="PRO_5036711808" description="Lipoprotein" evidence="1">
    <location>
        <begin position="22"/>
        <end position="116"/>
    </location>
</feature>
<reference evidence="2" key="1">
    <citation type="submission" date="2021-01" db="EMBL/GenBank/DDBJ databases">
        <title>Whole genome shotgun sequence of Acrocarpospora phusangensis NBRC 108782.</title>
        <authorList>
            <person name="Komaki H."/>
            <person name="Tamura T."/>
        </authorList>
    </citation>
    <scope>NUCLEOTIDE SEQUENCE</scope>
    <source>
        <strain evidence="2">NBRC 108782</strain>
    </source>
</reference>
<dbReference type="EMBL" id="BOOA01000095">
    <property type="protein sequence ID" value="GIH28782.1"/>
    <property type="molecule type" value="Genomic_DNA"/>
</dbReference>
<proteinExistence type="predicted"/>
<feature type="signal peptide" evidence="1">
    <location>
        <begin position="1"/>
        <end position="21"/>
    </location>
</feature>
<gene>
    <name evidence="2" type="ORF">Aph01nite_70920</name>
</gene>
<protein>
    <recommendedName>
        <fullName evidence="4">Lipoprotein</fullName>
    </recommendedName>
</protein>
<evidence type="ECO:0000313" key="3">
    <source>
        <dbReference type="Proteomes" id="UP000640052"/>
    </source>
</evidence>
<keyword evidence="3" id="KW-1185">Reference proteome</keyword>
<organism evidence="2 3">
    <name type="scientific">Acrocarpospora phusangensis</name>
    <dbReference type="NCBI Taxonomy" id="1070424"/>
    <lineage>
        <taxon>Bacteria</taxon>
        <taxon>Bacillati</taxon>
        <taxon>Actinomycetota</taxon>
        <taxon>Actinomycetes</taxon>
        <taxon>Streptosporangiales</taxon>
        <taxon>Streptosporangiaceae</taxon>
        <taxon>Acrocarpospora</taxon>
    </lineage>
</organism>
<evidence type="ECO:0000313" key="2">
    <source>
        <dbReference type="EMBL" id="GIH28782.1"/>
    </source>
</evidence>